<evidence type="ECO:0000313" key="2">
    <source>
        <dbReference type="Proteomes" id="UP000597459"/>
    </source>
</evidence>
<dbReference type="AlphaFoldDB" id="A0A967B702"/>
<accession>A0A967B702</accession>
<evidence type="ECO:0000313" key="1">
    <source>
        <dbReference type="EMBL" id="NHO53925.1"/>
    </source>
</evidence>
<sequence>MTSIRIEHIDTPEGRALWREMLDRMPGLQSTLNYVTAQQDRPSERHLRWYQRELFERWFFRIPCPHTGRMIHSGDSWTVHERKTLFRFPDAPELILASANLGEGFPISTALLPELGAGLTFGSRVWSLTPEEATETLTAFARPEWHPLRPANAAVALCGDENYAHVLWNQLPALQEAARLPHWRGPVTLYSLLEPLGDVRNLLPALKDWPVERFGPYRMPNAPGQVTFCFGSTYIDRQTRLDVLAHARQTASPSLRRLIGQIGGYFPVVWISVRTGNRTATNQRAFLIALCSGILRHWPESAILLDGFSLPANHSYRPRDETVQAVERDRAEIAAIRRAVCPSAPDGEQRVIDASGLSITDSIALAEHASLSVCHHGTIQHKIGWTVGVPGIVHSNRQVLERTPGQWAAEQAEGVAVPYYLPPELVVDEEVDPANTSMERLSLLNGNYRFASPDEAATHALRELNRQLRVGTL</sequence>
<proteinExistence type="predicted"/>
<dbReference type="Proteomes" id="UP000597459">
    <property type="component" value="Unassembled WGS sequence"/>
</dbReference>
<keyword evidence="2" id="KW-1185">Reference proteome</keyword>
<protein>
    <submittedName>
        <fullName evidence="1">Uncharacterized protein</fullName>
    </submittedName>
</protein>
<organism evidence="1 2">
    <name type="scientific">Acetobacter estunensis</name>
    <dbReference type="NCBI Taxonomy" id="104097"/>
    <lineage>
        <taxon>Bacteria</taxon>
        <taxon>Pseudomonadati</taxon>
        <taxon>Pseudomonadota</taxon>
        <taxon>Alphaproteobacteria</taxon>
        <taxon>Acetobacterales</taxon>
        <taxon>Acetobacteraceae</taxon>
        <taxon>Acetobacter</taxon>
    </lineage>
</organism>
<gene>
    <name evidence="1" type="ORF">GOB87_08140</name>
</gene>
<reference evidence="1" key="1">
    <citation type="submission" date="2019-11" db="EMBL/GenBank/DDBJ databases">
        <title>Description of new Acetobacter species.</title>
        <authorList>
            <person name="Cleenwerck I."/>
            <person name="Sombolestani A.S."/>
        </authorList>
    </citation>
    <scope>NUCLEOTIDE SEQUENCE</scope>
    <source>
        <strain evidence="1">LMG 1626</strain>
    </source>
</reference>
<dbReference type="RefSeq" id="WP_166315015.1">
    <property type="nucleotide sequence ID" value="NZ_WOTH01000013.1"/>
</dbReference>
<comment type="caution">
    <text evidence="1">The sequence shown here is derived from an EMBL/GenBank/DDBJ whole genome shotgun (WGS) entry which is preliminary data.</text>
</comment>
<dbReference type="EMBL" id="WOTH01000013">
    <property type="protein sequence ID" value="NHO53925.1"/>
    <property type="molecule type" value="Genomic_DNA"/>
</dbReference>
<name>A0A967B702_9PROT</name>